<dbReference type="PANTHER" id="PTHR23416">
    <property type="entry name" value="SIALIC ACID SYNTHASE-RELATED"/>
    <property type="match status" value="1"/>
</dbReference>
<organism evidence="4 5">
    <name type="scientific">Liquorilactobacillus mali</name>
    <dbReference type="NCBI Taxonomy" id="1618"/>
    <lineage>
        <taxon>Bacteria</taxon>
        <taxon>Bacillati</taxon>
        <taxon>Bacillota</taxon>
        <taxon>Bacilli</taxon>
        <taxon>Lactobacillales</taxon>
        <taxon>Lactobacillaceae</taxon>
        <taxon>Liquorilactobacillus</taxon>
    </lineage>
</organism>
<dbReference type="OrthoDB" id="9812571at2"/>
<dbReference type="PATRIC" id="fig|1618.3.peg.1614"/>
<reference evidence="4 5" key="1">
    <citation type="journal article" date="2015" name="Genome Announc.">
        <title>Expanding the biotechnology potential of lactobacilli through comparative genomics of 213 strains and associated genera.</title>
        <authorList>
            <person name="Sun Z."/>
            <person name="Harris H.M."/>
            <person name="McCann A."/>
            <person name="Guo C."/>
            <person name="Argimon S."/>
            <person name="Zhang W."/>
            <person name="Yang X."/>
            <person name="Jeffery I.B."/>
            <person name="Cooney J.C."/>
            <person name="Kagawa T.F."/>
            <person name="Liu W."/>
            <person name="Song Y."/>
            <person name="Salvetti E."/>
            <person name="Wrobel A."/>
            <person name="Rasinkangas P."/>
            <person name="Parkhill J."/>
            <person name="Rea M.C."/>
            <person name="O'Sullivan O."/>
            <person name="Ritari J."/>
            <person name="Douillard F.P."/>
            <person name="Paul Ross R."/>
            <person name="Yang R."/>
            <person name="Briner A.E."/>
            <person name="Felis G.E."/>
            <person name="de Vos W.M."/>
            <person name="Barrangou R."/>
            <person name="Klaenhammer T.R."/>
            <person name="Caufield P.W."/>
            <person name="Cui Y."/>
            <person name="Zhang H."/>
            <person name="O'Toole P.W."/>
        </authorList>
    </citation>
    <scope>NUCLEOTIDE SEQUENCE [LARGE SCALE GENOMIC DNA]</scope>
    <source>
        <strain evidence="4 5">ATCC 27304</strain>
    </source>
</reference>
<protein>
    <submittedName>
        <fullName evidence="4">Acetyltransferase</fullName>
    </submittedName>
</protein>
<dbReference type="Pfam" id="PF00132">
    <property type="entry name" value="Hexapep"/>
    <property type="match status" value="1"/>
</dbReference>
<dbReference type="InterPro" id="IPR011004">
    <property type="entry name" value="Trimer_LpxA-like_sf"/>
</dbReference>
<evidence type="ECO:0000259" key="3">
    <source>
        <dbReference type="SMART" id="SM01266"/>
    </source>
</evidence>
<evidence type="ECO:0000313" key="5">
    <source>
        <dbReference type="Proteomes" id="UP000051727"/>
    </source>
</evidence>
<sequence length="195" mass="21616">MDLSEHSALTNFEIEYIKQITNSGKRYYDYDPLISKARNHAYFECRKYDNELRNGRKKIEILKNLLAHLGHHAEINLGFTCEFGFNLTVGSYFSAGRDFKVIDCNKVEIGNNVSLGAQVGIYTSNHAENPELRAAHWCSEQPIVIADDVIIENNVVITPGVKIGEGATIRAGSVVTHNISANTIASGNPCKSFVL</sequence>
<dbReference type="InterPro" id="IPR024688">
    <property type="entry name" value="Mac_dom"/>
</dbReference>
<keyword evidence="2 4" id="KW-0808">Transferase</keyword>
<comment type="caution">
    <text evidence="4">The sequence shown here is derived from an EMBL/GenBank/DDBJ whole genome shotgun (WGS) entry which is preliminary data.</text>
</comment>
<dbReference type="PANTHER" id="PTHR23416:SF23">
    <property type="entry name" value="ACETYLTRANSFERASE C18B11.09C-RELATED"/>
    <property type="match status" value="1"/>
</dbReference>
<gene>
    <name evidence="4" type="ORF">IV36_GL001595</name>
</gene>
<accession>A0A0R2FPY0</accession>
<dbReference type="Gene3D" id="2.160.10.10">
    <property type="entry name" value="Hexapeptide repeat proteins"/>
    <property type="match status" value="1"/>
</dbReference>
<dbReference type="InterPro" id="IPR051159">
    <property type="entry name" value="Hexapeptide_acetyltransf"/>
</dbReference>
<dbReference type="AlphaFoldDB" id="A0A0R2FPY0"/>
<dbReference type="GO" id="GO:0016407">
    <property type="term" value="F:acetyltransferase activity"/>
    <property type="evidence" value="ECO:0007669"/>
    <property type="project" value="InterPro"/>
</dbReference>
<evidence type="ECO:0000256" key="2">
    <source>
        <dbReference type="ARBA" id="ARBA00022679"/>
    </source>
</evidence>
<feature type="domain" description="Maltose/galactoside acetyltransferase" evidence="3">
    <location>
        <begin position="18"/>
        <end position="71"/>
    </location>
</feature>
<dbReference type="Proteomes" id="UP000051727">
    <property type="component" value="Unassembled WGS sequence"/>
</dbReference>
<name>A0A0R2FPY0_9LACO</name>
<dbReference type="SUPFAM" id="SSF51161">
    <property type="entry name" value="Trimeric LpxA-like enzymes"/>
    <property type="match status" value="1"/>
</dbReference>
<evidence type="ECO:0000313" key="4">
    <source>
        <dbReference type="EMBL" id="KRN26685.1"/>
    </source>
</evidence>
<dbReference type="RefSeq" id="WP_056992502.1">
    <property type="nucleotide sequence ID" value="NZ_JBDNJW010000035.1"/>
</dbReference>
<dbReference type="SMART" id="SM01266">
    <property type="entry name" value="Mac"/>
    <property type="match status" value="1"/>
</dbReference>
<proteinExistence type="inferred from homology"/>
<comment type="similarity">
    <text evidence="1">Belongs to the transferase hexapeptide repeat family.</text>
</comment>
<evidence type="ECO:0000256" key="1">
    <source>
        <dbReference type="ARBA" id="ARBA00007274"/>
    </source>
</evidence>
<dbReference type="InterPro" id="IPR001451">
    <property type="entry name" value="Hexapep"/>
</dbReference>
<dbReference type="GO" id="GO:0008374">
    <property type="term" value="F:O-acyltransferase activity"/>
    <property type="evidence" value="ECO:0007669"/>
    <property type="project" value="TreeGrafter"/>
</dbReference>
<dbReference type="STRING" id="1618.IV36_GL001595"/>
<dbReference type="EMBL" id="JQAR01000037">
    <property type="protein sequence ID" value="KRN26685.1"/>
    <property type="molecule type" value="Genomic_DNA"/>
</dbReference>